<dbReference type="PROSITE" id="PS51257">
    <property type="entry name" value="PROKAR_LIPOPROTEIN"/>
    <property type="match status" value="1"/>
</dbReference>
<accession>B3PB98</accession>
<feature type="active site" evidence="1">
    <location>
        <position position="75"/>
    </location>
</feature>
<evidence type="ECO:0000256" key="1">
    <source>
        <dbReference type="PIRSR" id="PIRSR011396-1"/>
    </source>
</evidence>
<dbReference type="InterPro" id="IPR006905">
    <property type="entry name" value="Flavin_halogenase"/>
</dbReference>
<dbReference type="RefSeq" id="WP_012486718.1">
    <property type="nucleotide sequence ID" value="NC_010995.1"/>
</dbReference>
<dbReference type="STRING" id="498211.CJA_1070"/>
<dbReference type="EMBL" id="CP000934">
    <property type="protein sequence ID" value="ACE85190.1"/>
    <property type="molecule type" value="Genomic_DNA"/>
</dbReference>
<dbReference type="InterPro" id="IPR036188">
    <property type="entry name" value="FAD/NAD-bd_sf"/>
</dbReference>
<dbReference type="InterPro" id="IPR033856">
    <property type="entry name" value="Trp_halogen"/>
</dbReference>
<dbReference type="HOGENOM" id="CLU_022247_1_0_6"/>
<dbReference type="PIRSF" id="PIRSF011396">
    <property type="entry name" value="Trp_halogenase"/>
    <property type="match status" value="1"/>
</dbReference>
<protein>
    <submittedName>
        <fullName evidence="3">Tryptophan halogenase</fullName>
    </submittedName>
</protein>
<dbReference type="SUPFAM" id="SSF51905">
    <property type="entry name" value="FAD/NAD(P)-binding domain"/>
    <property type="match status" value="1"/>
</dbReference>
<evidence type="ECO:0000313" key="3">
    <source>
        <dbReference type="EMBL" id="ACE85190.1"/>
    </source>
</evidence>
<dbReference type="AlphaFoldDB" id="B3PB98"/>
<gene>
    <name evidence="3" type="ordered locus">CJA_1070</name>
</gene>
<dbReference type="eggNOG" id="COG0644">
    <property type="taxonomic scope" value="Bacteria"/>
</dbReference>
<organism evidence="3 4">
    <name type="scientific">Cellvibrio japonicus (strain Ueda107)</name>
    <name type="common">Pseudomonas fluorescens subsp. cellulosa</name>
    <dbReference type="NCBI Taxonomy" id="498211"/>
    <lineage>
        <taxon>Bacteria</taxon>
        <taxon>Pseudomonadati</taxon>
        <taxon>Pseudomonadota</taxon>
        <taxon>Gammaproteobacteria</taxon>
        <taxon>Cellvibrionales</taxon>
        <taxon>Cellvibrionaceae</taxon>
        <taxon>Cellvibrio</taxon>
    </lineage>
</organism>
<keyword evidence="2" id="KW-0547">Nucleotide-binding</keyword>
<feature type="binding site" evidence="2">
    <location>
        <position position="75"/>
    </location>
    <ligand>
        <name>7-chloro-L-tryptophan</name>
        <dbReference type="ChEBI" id="CHEBI:58713"/>
    </ligand>
</feature>
<evidence type="ECO:0000256" key="2">
    <source>
        <dbReference type="PIRSR" id="PIRSR011396-2"/>
    </source>
</evidence>
<dbReference type="PANTHER" id="PTHR43747">
    <property type="entry name" value="FAD-BINDING PROTEIN"/>
    <property type="match status" value="1"/>
</dbReference>
<dbReference type="PANTHER" id="PTHR43747:SF4">
    <property type="entry name" value="FLAVIN-DEPENDENT TRYPTOPHAN HALOGENASE"/>
    <property type="match status" value="1"/>
</dbReference>
<name>B3PB98_CELJU</name>
<dbReference type="OrthoDB" id="6278312at2"/>
<proteinExistence type="predicted"/>
<dbReference type="Pfam" id="PF04820">
    <property type="entry name" value="Trp_halogenase"/>
    <property type="match status" value="1"/>
</dbReference>
<dbReference type="Proteomes" id="UP000001036">
    <property type="component" value="Chromosome"/>
</dbReference>
<reference evidence="3 4" key="1">
    <citation type="journal article" date="2008" name="J. Bacteriol.">
        <title>Insights into plant cell wall degradation from the genome sequence of the soil bacterium Cellvibrio japonicus.</title>
        <authorList>
            <person name="Deboy R.T."/>
            <person name="Mongodin E.F."/>
            <person name="Fouts D.E."/>
            <person name="Tailford L.E."/>
            <person name="Khouri H."/>
            <person name="Emerson J.B."/>
            <person name="Mohamoud Y."/>
            <person name="Watkins K."/>
            <person name="Henrissat B."/>
            <person name="Gilbert H.J."/>
            <person name="Nelson K.E."/>
        </authorList>
    </citation>
    <scope>NUCLEOTIDE SEQUENCE [LARGE SCALE GENOMIC DNA]</scope>
    <source>
        <strain evidence="3 4">Ueda107</strain>
    </source>
</reference>
<dbReference type="KEGG" id="cja:CJA_1070"/>
<dbReference type="GO" id="GO:0004497">
    <property type="term" value="F:monooxygenase activity"/>
    <property type="evidence" value="ECO:0007669"/>
    <property type="project" value="InterPro"/>
</dbReference>
<dbReference type="Gene3D" id="3.50.50.60">
    <property type="entry name" value="FAD/NAD(P)-binding domain"/>
    <property type="match status" value="1"/>
</dbReference>
<evidence type="ECO:0000313" key="4">
    <source>
        <dbReference type="Proteomes" id="UP000001036"/>
    </source>
</evidence>
<keyword evidence="2" id="KW-0274">FAD</keyword>
<feature type="binding site" evidence="2">
    <location>
        <position position="342"/>
    </location>
    <ligand>
        <name>FAD</name>
        <dbReference type="ChEBI" id="CHEBI:57692"/>
    </ligand>
</feature>
<feature type="binding site" evidence="2">
    <location>
        <position position="182"/>
    </location>
    <ligand>
        <name>FAD</name>
        <dbReference type="ChEBI" id="CHEBI:57692"/>
    </ligand>
</feature>
<dbReference type="GO" id="GO:0000166">
    <property type="term" value="F:nucleotide binding"/>
    <property type="evidence" value="ECO:0007669"/>
    <property type="project" value="UniProtKB-KW"/>
</dbReference>
<keyword evidence="2" id="KW-0285">Flavoprotein</keyword>
<dbReference type="InterPro" id="IPR050816">
    <property type="entry name" value="Flavin-dep_Halogenase_NPB"/>
</dbReference>
<feature type="binding site" evidence="2">
    <location>
        <position position="329"/>
    </location>
    <ligand>
        <name>FAD</name>
        <dbReference type="ChEBI" id="CHEBI:57692"/>
    </ligand>
</feature>
<dbReference type="eggNOG" id="COG0665">
    <property type="taxonomic scope" value="Bacteria"/>
</dbReference>
<keyword evidence="4" id="KW-1185">Reference proteome</keyword>
<sequence length="499" mass="55921">MKKILILGGGTSGWMAAACFAKVLRPLGIDVVLVESTEIGTVGVGEATIPSILSFIQLLGIDEREFIQATQASFKLGIHFVDWRNLGEAYWHQFGTVGANIDGVEFYQHWLKSQRRGNAAAFTDYAPAVVMAQKNKFSRVGDDPRHTLHGAKYALHFDATLVAAYLRRYAEERGVVRIDAKVESVILRDGGNVKSIILNDGCEIDADFFIDCSGFKGVIIEKALQTGYEDWSAYLPCDSAVVAQTTNVGAPAPYTQSTALTSGWQWRIPLQHRTGNGYVFCSKYSDRDTAKELFCRNLQGSLITEPRFLSFITGKRKKLWNKNCVAVGLASGFLEPLESTSIHLAMKAVLKFIEMLPAGNSTQATQDEYNRVMDAEYLSIRDFIILHYCTTQRRDTDFWKYCAAMAIPDTLQNKLELFRAQGRLYRDEFDLFTRNSWYAVLEGMGVRPEAHDPLVDLSHVDEVANMMNRALRLMEQAADGLPDHQQFMMENCRAPDPSN</sequence>
<feature type="binding site" evidence="2">
    <location>
        <position position="338"/>
    </location>
    <ligand>
        <name>L-tryptophan</name>
        <dbReference type="ChEBI" id="CHEBI:57912"/>
    </ligand>
</feature>